<organism evidence="2 3">
    <name type="scientific">Flavobacterium flavipigmentatum</name>
    <dbReference type="NCBI Taxonomy" id="2893884"/>
    <lineage>
        <taxon>Bacteria</taxon>
        <taxon>Pseudomonadati</taxon>
        <taxon>Bacteroidota</taxon>
        <taxon>Flavobacteriia</taxon>
        <taxon>Flavobacteriales</taxon>
        <taxon>Flavobacteriaceae</taxon>
        <taxon>Flavobacterium</taxon>
    </lineage>
</organism>
<evidence type="ECO:0000313" key="3">
    <source>
        <dbReference type="Proteomes" id="UP001270053"/>
    </source>
</evidence>
<sequence length="128" mass="14240">MKQIFKLGLVVALFLTTTFTYALGEKGDYILYIKTGNGKVISFTLNNVEKSSFAIYDENNNLLCTGVSDANELEISKTLSLEGYPAGTYILEVKENTKVVKHEILVSNKKSKTVQLEQSVNESPALRR</sequence>
<name>A0AAJ2SFG9_9FLAO</name>
<evidence type="ECO:0000313" key="1">
    <source>
        <dbReference type="EMBL" id="MDX6181828.1"/>
    </source>
</evidence>
<dbReference type="AlphaFoldDB" id="A0AAJ2SFG9"/>
<dbReference type="EMBL" id="JAWXVG010000002">
    <property type="protein sequence ID" value="MDX6181828.1"/>
    <property type="molecule type" value="Genomic_DNA"/>
</dbReference>
<dbReference type="Proteomes" id="UP001270053">
    <property type="component" value="Unassembled WGS sequence"/>
</dbReference>
<evidence type="ECO:0000313" key="4">
    <source>
        <dbReference type="Proteomes" id="UP001278738"/>
    </source>
</evidence>
<dbReference type="RefSeq" id="WP_229973482.1">
    <property type="nucleotide sequence ID" value="NZ_CP087133.1"/>
</dbReference>
<dbReference type="EMBL" id="JAWXVH010000002">
    <property type="protein sequence ID" value="MDX6185138.1"/>
    <property type="molecule type" value="Genomic_DNA"/>
</dbReference>
<comment type="caution">
    <text evidence="2">The sequence shown here is derived from an EMBL/GenBank/DDBJ whole genome shotgun (WGS) entry which is preliminary data.</text>
</comment>
<proteinExistence type="predicted"/>
<evidence type="ECO:0000313" key="2">
    <source>
        <dbReference type="EMBL" id="MDX6185138.1"/>
    </source>
</evidence>
<dbReference type="Proteomes" id="UP001278738">
    <property type="component" value="Unassembled WGS sequence"/>
</dbReference>
<keyword evidence="4" id="KW-1185">Reference proteome</keyword>
<reference evidence="2 4" key="1">
    <citation type="submission" date="2023-11" db="EMBL/GenBank/DDBJ databases">
        <title>Unpublished Manusciprt.</title>
        <authorList>
            <person name="Saticioglu I.B."/>
            <person name="Ay H."/>
            <person name="Ajmi N."/>
            <person name="Altun S."/>
            <person name="Duman M."/>
        </authorList>
    </citation>
    <scope>NUCLEOTIDE SEQUENCE</scope>
    <source>
        <strain evidence="1 4">Fl-33</strain>
        <strain evidence="2">Fl-77</strain>
    </source>
</reference>
<accession>A0AAJ2SFG9</accession>
<gene>
    <name evidence="1" type="ORF">SGQ18_06645</name>
    <name evidence="2" type="ORF">SGQ44_05190</name>
</gene>
<protein>
    <submittedName>
        <fullName evidence="2">Secretion protein</fullName>
    </submittedName>
</protein>